<dbReference type="OrthoDB" id="9788020at2"/>
<keyword evidence="5 15" id="KW-0812">Transmembrane</keyword>
<dbReference type="HAMAP" id="MF_01398">
    <property type="entry name" value="ATP_synth_b_bprime"/>
    <property type="match status" value="1"/>
</dbReference>
<dbReference type="GO" id="GO:0045259">
    <property type="term" value="C:proton-transporting ATP synthase complex"/>
    <property type="evidence" value="ECO:0007669"/>
    <property type="project" value="UniProtKB-KW"/>
</dbReference>
<evidence type="ECO:0000256" key="3">
    <source>
        <dbReference type="ARBA" id="ARBA00022475"/>
    </source>
</evidence>
<feature type="signal peptide" evidence="18">
    <location>
        <begin position="1"/>
        <end position="21"/>
    </location>
</feature>
<dbReference type="InterPro" id="IPR002146">
    <property type="entry name" value="ATP_synth_b/b'su_bac/chlpt"/>
</dbReference>
<dbReference type="InterPro" id="IPR050059">
    <property type="entry name" value="ATP_synthase_B_chain"/>
</dbReference>
<dbReference type="KEGG" id="alus:STSP2_02580"/>
<accession>A0A1U9NNA4</accession>
<dbReference type="PANTHER" id="PTHR33445:SF1">
    <property type="entry name" value="ATP SYNTHASE SUBUNIT B"/>
    <property type="match status" value="1"/>
</dbReference>
<dbReference type="GO" id="GO:0005886">
    <property type="term" value="C:plasma membrane"/>
    <property type="evidence" value="ECO:0007669"/>
    <property type="project" value="UniProtKB-SubCell"/>
</dbReference>
<dbReference type="Proteomes" id="UP000189674">
    <property type="component" value="Chromosome"/>
</dbReference>
<comment type="similarity">
    <text evidence="1 15 16">Belongs to the ATPase B chain family.</text>
</comment>
<feature type="chain" id="PRO_5012527460" description="ATP synthase subunit b" evidence="18">
    <location>
        <begin position="22"/>
        <end position="209"/>
    </location>
</feature>
<dbReference type="GO" id="GO:0046961">
    <property type="term" value="F:proton-transporting ATPase activity, rotational mechanism"/>
    <property type="evidence" value="ECO:0007669"/>
    <property type="project" value="TreeGrafter"/>
</dbReference>
<evidence type="ECO:0000256" key="2">
    <source>
        <dbReference type="ARBA" id="ARBA00022448"/>
    </source>
</evidence>
<proteinExistence type="inferred from homology"/>
<dbReference type="CDD" id="cd06503">
    <property type="entry name" value="ATP-synt_Fo_b"/>
    <property type="match status" value="1"/>
</dbReference>
<evidence type="ECO:0000256" key="1">
    <source>
        <dbReference type="ARBA" id="ARBA00005513"/>
    </source>
</evidence>
<dbReference type="AlphaFoldDB" id="A0A1U9NNA4"/>
<evidence type="ECO:0000256" key="16">
    <source>
        <dbReference type="RuleBase" id="RU003848"/>
    </source>
</evidence>
<evidence type="ECO:0000256" key="9">
    <source>
        <dbReference type="ARBA" id="ARBA00023136"/>
    </source>
</evidence>
<comment type="subcellular location">
    <subcellularLocation>
        <location evidence="15">Cell membrane</location>
        <topology evidence="15">Single-pass membrane protein</topology>
    </subcellularLocation>
    <subcellularLocation>
        <location evidence="14">Endomembrane system</location>
        <topology evidence="14">Single-pass membrane protein</topology>
    </subcellularLocation>
</comment>
<dbReference type="NCBIfam" id="TIGR01144">
    <property type="entry name" value="ATP_synt_b"/>
    <property type="match status" value="1"/>
</dbReference>
<evidence type="ECO:0000256" key="15">
    <source>
        <dbReference type="HAMAP-Rule" id="MF_01398"/>
    </source>
</evidence>
<keyword evidence="6 15" id="KW-0375">Hydrogen ion transport</keyword>
<dbReference type="STRING" id="1936003.STSP2_02580"/>
<dbReference type="PANTHER" id="PTHR33445">
    <property type="entry name" value="ATP SYNTHASE SUBUNIT B', CHLOROPLASTIC"/>
    <property type="match status" value="1"/>
</dbReference>
<evidence type="ECO:0000256" key="14">
    <source>
        <dbReference type="ARBA" id="ARBA00037847"/>
    </source>
</evidence>
<comment type="function">
    <text evidence="12">Component of the F(0) channel, it forms part of the peripheral stalk, linking F(1) to F(0). The b'-subunit is a diverged and duplicated form of b found in plants and photosynthetic bacteria.</text>
</comment>
<comment type="subunit">
    <text evidence="15">F-type ATPases have 2 components, F(1) - the catalytic core - and F(0) - the membrane proton channel. F(1) has five subunits: alpha(3), beta(3), gamma(1), delta(1), epsilon(1). F(0) has three main subunits: a(1), b(2) and c(10-14). The alpha and beta chains form an alternating ring which encloses part of the gamma chain. F(1) is attached to F(0) by a central stalk formed by the gamma and epsilon chains, while a peripheral stalk is formed by the delta and b chains.</text>
</comment>
<evidence type="ECO:0000256" key="12">
    <source>
        <dbReference type="ARBA" id="ARBA00025614"/>
    </source>
</evidence>
<evidence type="ECO:0000256" key="7">
    <source>
        <dbReference type="ARBA" id="ARBA00022989"/>
    </source>
</evidence>
<feature type="transmembrane region" description="Helical" evidence="15">
    <location>
        <begin position="46"/>
        <end position="65"/>
    </location>
</feature>
<gene>
    <name evidence="15 19" type="primary">atpF</name>
    <name evidence="19" type="ORF">STSP2_02580</name>
</gene>
<sequence length="209" mass="23362" precursor="true">MKVRSVCAVLLLWACNACALAAEEAPAHGEGESEAPSIFTGYLGESFWTVLAFFLLLAVLWKIAWKPLLASLTARQEHIKKEISDAEKIRNQANEVLQDYKNKLAKADEEGKKIVVAHTSKAEKQSKEILTKARQEVEQMKEKAAEDIERSRIEAQAQLWDQAGEMVLRLGHEVLGKSLTTDDNSRMIDQAIEKLKSEQTRKEENVSGG</sequence>
<keyword evidence="4 15" id="KW-0138">CF(0)</keyword>
<feature type="coiled-coil region" evidence="17">
    <location>
        <begin position="69"/>
        <end position="154"/>
    </location>
</feature>
<comment type="function">
    <text evidence="11 15">F(1)F(0) ATP synthase produces ATP from ADP in the presence of a proton or sodium gradient. F-type ATPases consist of two structural domains, F(1) containing the extramembraneous catalytic core and F(0) containing the membrane proton channel, linked together by a central stalk and a peripheral stalk. During catalysis, ATP synthesis in the catalytic domain of F(1) is coupled via a rotary mechanism of the central stalk subunits to proton translocation.</text>
</comment>
<dbReference type="GO" id="GO:0012505">
    <property type="term" value="C:endomembrane system"/>
    <property type="evidence" value="ECO:0007669"/>
    <property type="project" value="UniProtKB-SubCell"/>
</dbReference>
<dbReference type="Pfam" id="PF00430">
    <property type="entry name" value="ATP-synt_B"/>
    <property type="match status" value="1"/>
</dbReference>
<evidence type="ECO:0000256" key="4">
    <source>
        <dbReference type="ARBA" id="ARBA00022547"/>
    </source>
</evidence>
<organism evidence="19 20">
    <name type="scientific">Anaerohalosphaera lusitana</name>
    <dbReference type="NCBI Taxonomy" id="1936003"/>
    <lineage>
        <taxon>Bacteria</taxon>
        <taxon>Pseudomonadati</taxon>
        <taxon>Planctomycetota</taxon>
        <taxon>Phycisphaerae</taxon>
        <taxon>Sedimentisphaerales</taxon>
        <taxon>Anaerohalosphaeraceae</taxon>
        <taxon>Anaerohalosphaera</taxon>
    </lineage>
</organism>
<protein>
    <recommendedName>
        <fullName evidence="15">ATP synthase subunit b</fullName>
    </recommendedName>
    <alternativeName>
        <fullName evidence="15">ATP synthase F(0) sector subunit b</fullName>
    </alternativeName>
    <alternativeName>
        <fullName evidence="15">ATPase subunit I</fullName>
    </alternativeName>
    <alternativeName>
        <fullName evidence="15">F-type ATPase subunit b</fullName>
        <shortName evidence="15">F-ATPase subunit b</shortName>
    </alternativeName>
</protein>
<keyword evidence="9 15" id="KW-0472">Membrane</keyword>
<dbReference type="RefSeq" id="WP_146663084.1">
    <property type="nucleotide sequence ID" value="NZ_CP019791.1"/>
</dbReference>
<dbReference type="GO" id="GO:0046933">
    <property type="term" value="F:proton-transporting ATP synthase activity, rotational mechanism"/>
    <property type="evidence" value="ECO:0007669"/>
    <property type="project" value="UniProtKB-UniRule"/>
</dbReference>
<keyword evidence="7 15" id="KW-1133">Transmembrane helix</keyword>
<evidence type="ECO:0000313" key="19">
    <source>
        <dbReference type="EMBL" id="AQT69391.1"/>
    </source>
</evidence>
<evidence type="ECO:0000256" key="6">
    <source>
        <dbReference type="ARBA" id="ARBA00022781"/>
    </source>
</evidence>
<dbReference type="EMBL" id="CP019791">
    <property type="protein sequence ID" value="AQT69391.1"/>
    <property type="molecule type" value="Genomic_DNA"/>
</dbReference>
<evidence type="ECO:0000256" key="17">
    <source>
        <dbReference type="SAM" id="Coils"/>
    </source>
</evidence>
<evidence type="ECO:0000256" key="13">
    <source>
        <dbReference type="ARBA" id="ARBA00026054"/>
    </source>
</evidence>
<keyword evidence="10 15" id="KW-0066">ATP synthesis</keyword>
<dbReference type="InterPro" id="IPR005864">
    <property type="entry name" value="ATP_synth_F0_bsu_bac"/>
</dbReference>
<keyword evidence="18" id="KW-0732">Signal</keyword>
<reference evidence="20" key="1">
    <citation type="submission" date="2017-02" db="EMBL/GenBank/DDBJ databases">
        <title>Comparative genomics and description of representatives of a novel lineage of planctomycetes thriving in anoxic sediments.</title>
        <authorList>
            <person name="Spring S."/>
            <person name="Bunk B."/>
            <person name="Sproer C."/>
        </authorList>
    </citation>
    <scope>NUCLEOTIDE SEQUENCE [LARGE SCALE GENOMIC DNA]</scope>
    <source>
        <strain evidence="20">ST-NAGAB-D1</strain>
    </source>
</reference>
<keyword evidence="17" id="KW-0175">Coiled coil</keyword>
<keyword evidence="2 15" id="KW-0813">Transport</keyword>
<evidence type="ECO:0000313" key="20">
    <source>
        <dbReference type="Proteomes" id="UP000189674"/>
    </source>
</evidence>
<evidence type="ECO:0000256" key="11">
    <source>
        <dbReference type="ARBA" id="ARBA00025198"/>
    </source>
</evidence>
<evidence type="ECO:0000256" key="18">
    <source>
        <dbReference type="SAM" id="SignalP"/>
    </source>
</evidence>
<name>A0A1U9NNA4_9BACT</name>
<evidence type="ECO:0000256" key="5">
    <source>
        <dbReference type="ARBA" id="ARBA00022692"/>
    </source>
</evidence>
<keyword evidence="3 15" id="KW-1003">Cell membrane</keyword>
<comment type="subunit">
    <text evidence="13">F-type ATPases have 2 components, F(1) - the catalytic core - and F(0) - the membrane proton channel. F(1) has five subunits: alpha(3), beta(3), gamma(1), delta(1), epsilon(1). F(0) has four main subunits: a(1), b(2) and c(10-14). The alpha and beta chains form an alternating ring which encloses part of the gamma chain. F(1) is attached to F(0) by a central stalk formed by the gamma and epsilon chains, while a peripheral stalk is formed by the delta and b chains.</text>
</comment>
<evidence type="ECO:0000256" key="8">
    <source>
        <dbReference type="ARBA" id="ARBA00023065"/>
    </source>
</evidence>
<keyword evidence="8 15" id="KW-0406">Ion transport</keyword>
<evidence type="ECO:0000256" key="10">
    <source>
        <dbReference type="ARBA" id="ARBA00023310"/>
    </source>
</evidence>
<keyword evidence="20" id="KW-1185">Reference proteome</keyword>